<accession>A0A366KZ01</accession>
<sequence>MDKRQFFLANFDYQIEKNMETTVLEFFTALEVGYEPKDYSYAREEIPLGNYHAKLDFMLWSKSGLTINCFFSLQDSGKKITLSVYKKSSRQGRYMAGDTEVRFLPFCTELKLTVEQNEIGKPILTDAVVRSTNQDRK</sequence>
<reference evidence="1 2" key="1">
    <citation type="submission" date="2018-07" db="EMBL/GenBank/DDBJ databases">
        <title>A draft genome of a endophytic bacteria, a new species of Pedobacter.</title>
        <authorList>
            <person name="Zhang Z.D."/>
            <person name="Chen Z.J."/>
        </authorList>
    </citation>
    <scope>NUCLEOTIDE SEQUENCE [LARGE SCALE GENOMIC DNA]</scope>
    <source>
        <strain evidence="1 2">RS10</strain>
    </source>
</reference>
<dbReference type="RefSeq" id="WP_113949381.1">
    <property type="nucleotide sequence ID" value="NZ_QNQU01000010.1"/>
</dbReference>
<keyword evidence="2" id="KW-1185">Reference proteome</keyword>
<evidence type="ECO:0000313" key="1">
    <source>
        <dbReference type="EMBL" id="RBQ06818.1"/>
    </source>
</evidence>
<protein>
    <submittedName>
        <fullName evidence="1">Uncharacterized protein</fullName>
    </submittedName>
</protein>
<dbReference type="AlphaFoldDB" id="A0A366KZ01"/>
<comment type="caution">
    <text evidence="1">The sequence shown here is derived from an EMBL/GenBank/DDBJ whole genome shotgun (WGS) entry which is preliminary data.</text>
</comment>
<dbReference type="Proteomes" id="UP000252081">
    <property type="component" value="Unassembled WGS sequence"/>
</dbReference>
<proteinExistence type="predicted"/>
<evidence type="ECO:0000313" key="2">
    <source>
        <dbReference type="Proteomes" id="UP000252081"/>
    </source>
</evidence>
<name>A0A366KZ01_9SPHI</name>
<dbReference type="EMBL" id="QNQU01000010">
    <property type="protein sequence ID" value="RBQ06818.1"/>
    <property type="molecule type" value="Genomic_DNA"/>
</dbReference>
<organism evidence="1 2">
    <name type="scientific">Pedobacter miscanthi</name>
    <dbReference type="NCBI Taxonomy" id="2259170"/>
    <lineage>
        <taxon>Bacteria</taxon>
        <taxon>Pseudomonadati</taxon>
        <taxon>Bacteroidota</taxon>
        <taxon>Sphingobacteriia</taxon>
        <taxon>Sphingobacteriales</taxon>
        <taxon>Sphingobacteriaceae</taxon>
        <taxon>Pedobacter</taxon>
    </lineage>
</organism>
<dbReference type="OrthoDB" id="673281at2"/>
<gene>
    <name evidence="1" type="ORF">DRW42_13710</name>
</gene>